<feature type="domain" description="G" evidence="2">
    <location>
        <begin position="25"/>
        <end position="93"/>
    </location>
</feature>
<dbReference type="EMBL" id="JAFEKC020000022">
    <property type="protein sequence ID" value="KAK0507984.1"/>
    <property type="molecule type" value="Genomic_DNA"/>
</dbReference>
<protein>
    <recommendedName>
        <fullName evidence="2">G domain-containing protein</fullName>
    </recommendedName>
</protein>
<accession>A0AA39QT97</accession>
<dbReference type="Gene3D" id="3.40.50.300">
    <property type="entry name" value="P-loop containing nucleotide triphosphate hydrolases"/>
    <property type="match status" value="1"/>
</dbReference>
<comment type="caution">
    <text evidence="3">The sequence shown here is derived from an EMBL/GenBank/DDBJ whole genome shotgun (WGS) entry which is preliminary data.</text>
</comment>
<evidence type="ECO:0000313" key="3">
    <source>
        <dbReference type="EMBL" id="KAK0507984.1"/>
    </source>
</evidence>
<name>A0AA39QT97_9LECA</name>
<dbReference type="GO" id="GO:0005525">
    <property type="term" value="F:GTP binding"/>
    <property type="evidence" value="ECO:0007669"/>
    <property type="project" value="InterPro"/>
</dbReference>
<dbReference type="InterPro" id="IPR027417">
    <property type="entry name" value="P-loop_NTPase"/>
</dbReference>
<evidence type="ECO:0000313" key="4">
    <source>
        <dbReference type="Proteomes" id="UP001166286"/>
    </source>
</evidence>
<dbReference type="InterPro" id="IPR006073">
    <property type="entry name" value="GTP-bd"/>
</dbReference>
<gene>
    <name evidence="3" type="ORF">JMJ35_009873</name>
</gene>
<feature type="compositionally biased region" description="Basic and acidic residues" evidence="1">
    <location>
        <begin position="257"/>
        <end position="269"/>
    </location>
</feature>
<keyword evidence="4" id="KW-1185">Reference proteome</keyword>
<dbReference type="SUPFAM" id="SSF52540">
    <property type="entry name" value="P-loop containing nucleoside triphosphate hydrolases"/>
    <property type="match status" value="1"/>
</dbReference>
<reference evidence="3" key="1">
    <citation type="submission" date="2023-03" db="EMBL/GenBank/DDBJ databases">
        <title>Complete genome of Cladonia borealis.</title>
        <authorList>
            <person name="Park H."/>
        </authorList>
    </citation>
    <scope>NUCLEOTIDE SEQUENCE</scope>
    <source>
        <strain evidence="3">ANT050790</strain>
    </source>
</reference>
<dbReference type="Proteomes" id="UP001166286">
    <property type="component" value="Unassembled WGS sequence"/>
</dbReference>
<evidence type="ECO:0000256" key="1">
    <source>
        <dbReference type="SAM" id="MobiDB-lite"/>
    </source>
</evidence>
<dbReference type="AlphaFoldDB" id="A0AA39QT97"/>
<sequence>MASASALALGADFQHVSPTASKVYIAVMGATGSGKSSLISSITGREGLIGHDLETGTSEVGAYEITMDSTTLVLVDTPGFDDIEMSDYQILNAIAAWLENSCEKGQLLSGLVYLHQINKTRMSGSAIRALHLFQRICGEDNYKNVILATTFWNKIEHCKQEGIDREERLLANEGFWKLMIEKGAKPMRLGQDYRDILPALLAMAEKPTMTLEIQQELSNGLGLEQTMAGLFINKDSEEFQMKQEMKTTKLQEDFERRLEEQQSRLDGARGETNQKLVLKEQEHSESMEANRRLMEHQMELYQLNQSVKQAELRARLREEEETEARERELEAERLRQRRREAQERESRQRRRLSLTQRKTVDQQLDLLRAARAGGVTAARVGGVFPEGIGSVPPAMVLVEDAIIKITYYCILNRMESTRWRGPVAVSGYLMALCVMYLNVGNRSKGYTFVSIE</sequence>
<feature type="region of interest" description="Disordered" evidence="1">
    <location>
        <begin position="257"/>
        <end position="287"/>
    </location>
</feature>
<dbReference type="CDD" id="cd00882">
    <property type="entry name" value="Ras_like_GTPase"/>
    <property type="match status" value="1"/>
</dbReference>
<organism evidence="3 4">
    <name type="scientific">Cladonia borealis</name>
    <dbReference type="NCBI Taxonomy" id="184061"/>
    <lineage>
        <taxon>Eukaryota</taxon>
        <taxon>Fungi</taxon>
        <taxon>Dikarya</taxon>
        <taxon>Ascomycota</taxon>
        <taxon>Pezizomycotina</taxon>
        <taxon>Lecanoromycetes</taxon>
        <taxon>OSLEUM clade</taxon>
        <taxon>Lecanoromycetidae</taxon>
        <taxon>Lecanorales</taxon>
        <taxon>Lecanorineae</taxon>
        <taxon>Cladoniaceae</taxon>
        <taxon>Cladonia</taxon>
    </lineage>
</organism>
<dbReference type="Pfam" id="PF01926">
    <property type="entry name" value="MMR_HSR1"/>
    <property type="match status" value="1"/>
</dbReference>
<proteinExistence type="predicted"/>
<feature type="compositionally biased region" description="Basic and acidic residues" evidence="1">
    <location>
        <begin position="277"/>
        <end position="287"/>
    </location>
</feature>
<evidence type="ECO:0000259" key="2">
    <source>
        <dbReference type="Pfam" id="PF01926"/>
    </source>
</evidence>